<evidence type="ECO:0000256" key="2">
    <source>
        <dbReference type="ARBA" id="ARBA00004141"/>
    </source>
</evidence>
<protein>
    <recommendedName>
        <fullName evidence="7">PRA1 family protein</fullName>
    </recommendedName>
</protein>
<name>A0A2I0WKW7_9ASPA</name>
<dbReference type="Pfam" id="PF03208">
    <property type="entry name" value="PRA1"/>
    <property type="match status" value="1"/>
</dbReference>
<keyword evidence="9" id="KW-1185">Reference proteome</keyword>
<evidence type="ECO:0000313" key="8">
    <source>
        <dbReference type="EMBL" id="PKU76296.1"/>
    </source>
</evidence>
<dbReference type="AlphaFoldDB" id="A0A2I0WKW7"/>
<dbReference type="GO" id="GO:0005783">
    <property type="term" value="C:endoplasmic reticulum"/>
    <property type="evidence" value="ECO:0007669"/>
    <property type="project" value="TreeGrafter"/>
</dbReference>
<dbReference type="OrthoDB" id="63113at2759"/>
<evidence type="ECO:0000256" key="4">
    <source>
        <dbReference type="ARBA" id="ARBA00022692"/>
    </source>
</evidence>
<evidence type="ECO:0000256" key="7">
    <source>
        <dbReference type="RuleBase" id="RU363107"/>
    </source>
</evidence>
<dbReference type="PANTHER" id="PTHR19317">
    <property type="entry name" value="PRENYLATED RAB ACCEPTOR 1-RELATED"/>
    <property type="match status" value="1"/>
</dbReference>
<keyword evidence="4 7" id="KW-0812">Transmembrane</keyword>
<keyword evidence="7" id="KW-0813">Transport</keyword>
<comment type="subcellular location">
    <subcellularLocation>
        <location evidence="2 7">Membrane</location>
        <topology evidence="2 7">Multi-pass membrane protein</topology>
    </subcellularLocation>
</comment>
<evidence type="ECO:0000313" key="9">
    <source>
        <dbReference type="Proteomes" id="UP000233837"/>
    </source>
</evidence>
<feature type="transmembrane region" description="Helical" evidence="7">
    <location>
        <begin position="90"/>
        <end position="106"/>
    </location>
</feature>
<comment type="function">
    <text evidence="1 7">May be involved in both secretory and endocytic intracellular trafficking in the endosomal/prevacuolar compartments.</text>
</comment>
<keyword evidence="5 7" id="KW-1133">Transmembrane helix</keyword>
<dbReference type="InterPro" id="IPR004895">
    <property type="entry name" value="Prenylated_rab_accept_PRA1"/>
</dbReference>
<organism evidence="8 9">
    <name type="scientific">Dendrobium catenatum</name>
    <dbReference type="NCBI Taxonomy" id="906689"/>
    <lineage>
        <taxon>Eukaryota</taxon>
        <taxon>Viridiplantae</taxon>
        <taxon>Streptophyta</taxon>
        <taxon>Embryophyta</taxon>
        <taxon>Tracheophyta</taxon>
        <taxon>Spermatophyta</taxon>
        <taxon>Magnoliopsida</taxon>
        <taxon>Liliopsida</taxon>
        <taxon>Asparagales</taxon>
        <taxon>Orchidaceae</taxon>
        <taxon>Epidendroideae</taxon>
        <taxon>Malaxideae</taxon>
        <taxon>Dendrobiinae</taxon>
        <taxon>Dendrobium</taxon>
    </lineage>
</organism>
<dbReference type="PANTHER" id="PTHR19317:SF2">
    <property type="entry name" value="PRA1 FAMILY PROTEIN F2"/>
    <property type="match status" value="1"/>
</dbReference>
<feature type="transmembrane region" description="Helical" evidence="7">
    <location>
        <begin position="118"/>
        <end position="138"/>
    </location>
</feature>
<dbReference type="STRING" id="906689.A0A2I0WKW7"/>
<keyword evidence="6 7" id="KW-0472">Membrane</keyword>
<dbReference type="GO" id="GO:0016192">
    <property type="term" value="P:vesicle-mediated transport"/>
    <property type="evidence" value="ECO:0007669"/>
    <property type="project" value="TreeGrafter"/>
</dbReference>
<evidence type="ECO:0000256" key="5">
    <source>
        <dbReference type="ARBA" id="ARBA00022989"/>
    </source>
</evidence>
<dbReference type="GO" id="GO:0005794">
    <property type="term" value="C:Golgi apparatus"/>
    <property type="evidence" value="ECO:0007669"/>
    <property type="project" value="TreeGrafter"/>
</dbReference>
<proteinExistence type="inferred from homology"/>
<dbReference type="EMBL" id="KZ502543">
    <property type="protein sequence ID" value="PKU76296.1"/>
    <property type="molecule type" value="Genomic_DNA"/>
</dbReference>
<evidence type="ECO:0000256" key="6">
    <source>
        <dbReference type="ARBA" id="ARBA00023136"/>
    </source>
</evidence>
<accession>A0A2I0WKW7</accession>
<comment type="similarity">
    <text evidence="3 7">Belongs to the PRA1 family.</text>
</comment>
<dbReference type="Proteomes" id="UP000233837">
    <property type="component" value="Unassembled WGS sequence"/>
</dbReference>
<evidence type="ECO:0000256" key="3">
    <source>
        <dbReference type="ARBA" id="ARBA00006483"/>
    </source>
</evidence>
<reference evidence="8 9" key="2">
    <citation type="journal article" date="2017" name="Nature">
        <title>The Apostasia genome and the evolution of orchids.</title>
        <authorList>
            <person name="Zhang G.Q."/>
            <person name="Liu K.W."/>
            <person name="Li Z."/>
            <person name="Lohaus R."/>
            <person name="Hsiao Y.Y."/>
            <person name="Niu S.C."/>
            <person name="Wang J.Y."/>
            <person name="Lin Y.C."/>
            <person name="Xu Q."/>
            <person name="Chen L.J."/>
            <person name="Yoshida K."/>
            <person name="Fujiwara S."/>
            <person name="Wang Z.W."/>
            <person name="Zhang Y.Q."/>
            <person name="Mitsuda N."/>
            <person name="Wang M."/>
            <person name="Liu G.H."/>
            <person name="Pecoraro L."/>
            <person name="Huang H.X."/>
            <person name="Xiao X.J."/>
            <person name="Lin M."/>
            <person name="Wu X.Y."/>
            <person name="Wu W.L."/>
            <person name="Chen Y.Y."/>
            <person name="Chang S.B."/>
            <person name="Sakamoto S."/>
            <person name="Ohme-Takagi M."/>
            <person name="Yagi M."/>
            <person name="Zeng S.J."/>
            <person name="Shen C.Y."/>
            <person name="Yeh C.M."/>
            <person name="Luo Y.B."/>
            <person name="Tsai W.C."/>
            <person name="Van de Peer Y."/>
            <person name="Liu Z.J."/>
        </authorList>
    </citation>
    <scope>NUCLEOTIDE SEQUENCE [LARGE SCALE GENOMIC DNA]</scope>
    <source>
        <tissue evidence="8">The whole plant</tissue>
    </source>
</reference>
<sequence length="195" mass="21780">MTNYGTIPTSTSGDSSPQGFFSRAKARGRSALATRRPWRELFYFHYFSLPPSLGEAYLRIRSNAIYFAMNYIIFLLLVVFLSLLWHPVSLIVFILMMAFWLFLYFLRDEPVALLGRTIDDRFVLIGLSIVTLVLLLLTDATANILISLLVGVVVVLVHASFRKADDLSLAEEGAGPRGWYAAVEEPGSGRPSPES</sequence>
<dbReference type="GO" id="GO:0016020">
    <property type="term" value="C:membrane"/>
    <property type="evidence" value="ECO:0007669"/>
    <property type="project" value="UniProtKB-SubCell"/>
</dbReference>
<gene>
    <name evidence="8" type="primary">PRA1F2</name>
    <name evidence="8" type="ORF">MA16_Dca019525</name>
</gene>
<feature type="transmembrane region" description="Helical" evidence="7">
    <location>
        <begin position="64"/>
        <end position="84"/>
    </location>
</feature>
<evidence type="ECO:0000256" key="1">
    <source>
        <dbReference type="ARBA" id="ARBA00002501"/>
    </source>
</evidence>
<reference evidence="8 9" key="1">
    <citation type="journal article" date="2016" name="Sci. Rep.">
        <title>The Dendrobium catenatum Lindl. genome sequence provides insights into polysaccharide synthase, floral development and adaptive evolution.</title>
        <authorList>
            <person name="Zhang G.Q."/>
            <person name="Xu Q."/>
            <person name="Bian C."/>
            <person name="Tsai W.C."/>
            <person name="Yeh C.M."/>
            <person name="Liu K.W."/>
            <person name="Yoshida K."/>
            <person name="Zhang L.S."/>
            <person name="Chang S.B."/>
            <person name="Chen F."/>
            <person name="Shi Y."/>
            <person name="Su Y.Y."/>
            <person name="Zhang Y.Q."/>
            <person name="Chen L.J."/>
            <person name="Yin Y."/>
            <person name="Lin M."/>
            <person name="Huang H."/>
            <person name="Deng H."/>
            <person name="Wang Z.W."/>
            <person name="Zhu S.L."/>
            <person name="Zhao X."/>
            <person name="Deng C."/>
            <person name="Niu S.C."/>
            <person name="Huang J."/>
            <person name="Wang M."/>
            <person name="Liu G.H."/>
            <person name="Yang H.J."/>
            <person name="Xiao X.J."/>
            <person name="Hsiao Y.Y."/>
            <person name="Wu W.L."/>
            <person name="Chen Y.Y."/>
            <person name="Mitsuda N."/>
            <person name="Ohme-Takagi M."/>
            <person name="Luo Y.B."/>
            <person name="Van de Peer Y."/>
            <person name="Liu Z.J."/>
        </authorList>
    </citation>
    <scope>NUCLEOTIDE SEQUENCE [LARGE SCALE GENOMIC DNA]</scope>
    <source>
        <tissue evidence="8">The whole plant</tissue>
    </source>
</reference>